<dbReference type="Pfam" id="PF02028">
    <property type="entry name" value="BCCT"/>
    <property type="match status" value="1"/>
</dbReference>
<feature type="transmembrane region" description="Helical" evidence="8">
    <location>
        <begin position="193"/>
        <end position="213"/>
    </location>
</feature>
<keyword evidence="6 8" id="KW-1133">Transmembrane helix</keyword>
<feature type="transmembrane region" description="Helical" evidence="8">
    <location>
        <begin position="489"/>
        <end position="510"/>
    </location>
</feature>
<protein>
    <submittedName>
        <fullName evidence="9">Glycine betaine transporter</fullName>
    </submittedName>
</protein>
<feature type="transmembrane region" description="Helical" evidence="8">
    <location>
        <begin position="233"/>
        <end position="254"/>
    </location>
</feature>
<evidence type="ECO:0000313" key="10">
    <source>
        <dbReference type="Proteomes" id="UP000184245"/>
    </source>
</evidence>
<evidence type="ECO:0000256" key="8">
    <source>
        <dbReference type="SAM" id="Phobius"/>
    </source>
</evidence>
<evidence type="ECO:0000256" key="7">
    <source>
        <dbReference type="ARBA" id="ARBA00023136"/>
    </source>
</evidence>
<evidence type="ECO:0000256" key="4">
    <source>
        <dbReference type="ARBA" id="ARBA00022475"/>
    </source>
</evidence>
<keyword evidence="4" id="KW-1003">Cell membrane</keyword>
<keyword evidence="3" id="KW-0813">Transport</keyword>
<proteinExistence type="inferred from homology"/>
<feature type="transmembrane region" description="Helical" evidence="8">
    <location>
        <begin position="322"/>
        <end position="339"/>
    </location>
</feature>
<dbReference type="PANTHER" id="PTHR30047">
    <property type="entry name" value="HIGH-AFFINITY CHOLINE TRANSPORT PROTEIN-RELATED"/>
    <property type="match status" value="1"/>
</dbReference>
<comment type="subcellular location">
    <subcellularLocation>
        <location evidence="1">Cell membrane</location>
        <topology evidence="1">Multi-pass membrane protein</topology>
    </subcellularLocation>
</comment>
<dbReference type="GO" id="GO:0005886">
    <property type="term" value="C:plasma membrane"/>
    <property type="evidence" value="ECO:0007669"/>
    <property type="project" value="UniProtKB-SubCell"/>
</dbReference>
<evidence type="ECO:0000313" key="9">
    <source>
        <dbReference type="EMBL" id="SHF11815.1"/>
    </source>
</evidence>
<dbReference type="PANTHER" id="PTHR30047:SF7">
    <property type="entry name" value="HIGH-AFFINITY CHOLINE TRANSPORT PROTEIN"/>
    <property type="match status" value="1"/>
</dbReference>
<dbReference type="InterPro" id="IPR000060">
    <property type="entry name" value="BCCT_transptr"/>
</dbReference>
<evidence type="ECO:0000256" key="1">
    <source>
        <dbReference type="ARBA" id="ARBA00004651"/>
    </source>
</evidence>
<sequence length="527" mass="58323">MDKKSIWERISLRTFVPPAVLLVLTVIIAFVIPQQFGAAMKGALNWVELNFGWFFVLMTTLFVGVLLWLAFSKYGNIRFGGKDAKPDMPTWKWFCVVLTSGMAAGLCYYGVAEPLDFFLNPPGFSGVAGGSPQAAELSLRYVFMHWGLHPYAIYTMGGLAAGFLYWNCKRRFHVSTGLIPLIGEKANGKLADWINGLCIFGFIAGFSTAIGLSSDQIATGFLYVTGLDINKNILYVIICLIFAVPSILAACSGLHKGIAKVSTFNMWIYFILMAGGLLLGKNLIFILNNTVSSVGQYFQFLPGQSLYTEAAQQTGWVNGWTIFYWAWWLSVCPLVGLFQTKMAKGRTVREFILVNMVAPLLFVIAWFGIFGSSAIEMVLHGNTSIPEVYNELGSSIVFFAWAKELPGSVIWYILGFLAIIFSVITLFEAQVLTLSDMCTKGVELDDTSKDETKRSPIPLKVFWGLLFVSMGFALLYSQGGLSAVQTTSVVLGLPILILTSLLMISAIKVFTQYKKYDKTLGKDEDYF</sequence>
<keyword evidence="10" id="KW-1185">Reference proteome</keyword>
<dbReference type="PROSITE" id="PS01303">
    <property type="entry name" value="BCCT"/>
    <property type="match status" value="1"/>
</dbReference>
<feature type="transmembrane region" description="Helical" evidence="8">
    <location>
        <begin position="52"/>
        <end position="71"/>
    </location>
</feature>
<feature type="transmembrane region" description="Helical" evidence="8">
    <location>
        <begin position="409"/>
        <end position="427"/>
    </location>
</feature>
<dbReference type="OrthoDB" id="9775735at2"/>
<dbReference type="Proteomes" id="UP000184245">
    <property type="component" value="Unassembled WGS sequence"/>
</dbReference>
<evidence type="ECO:0000256" key="6">
    <source>
        <dbReference type="ARBA" id="ARBA00022989"/>
    </source>
</evidence>
<dbReference type="InterPro" id="IPR018093">
    <property type="entry name" value="BCCT_CS"/>
</dbReference>
<keyword evidence="5 8" id="KW-0812">Transmembrane</keyword>
<dbReference type="EMBL" id="FQVI01000013">
    <property type="protein sequence ID" value="SHF11815.1"/>
    <property type="molecule type" value="Genomic_DNA"/>
</dbReference>
<feature type="transmembrane region" description="Helical" evidence="8">
    <location>
        <begin position="457"/>
        <end position="477"/>
    </location>
</feature>
<feature type="transmembrane region" description="Helical" evidence="8">
    <location>
        <begin position="12"/>
        <end position="32"/>
    </location>
</feature>
<feature type="transmembrane region" description="Helical" evidence="8">
    <location>
        <begin position="266"/>
        <end position="287"/>
    </location>
</feature>
<accession>A0A1M4Z1H1</accession>
<dbReference type="GO" id="GO:0022857">
    <property type="term" value="F:transmembrane transporter activity"/>
    <property type="evidence" value="ECO:0007669"/>
    <property type="project" value="InterPro"/>
</dbReference>
<dbReference type="STRING" id="1122155.SAMN02745158_02591"/>
<gene>
    <name evidence="9" type="ORF">SAMN02745158_02591</name>
</gene>
<feature type="transmembrane region" description="Helical" evidence="8">
    <location>
        <begin position="91"/>
        <end position="111"/>
    </location>
</feature>
<keyword evidence="7 8" id="KW-0472">Membrane</keyword>
<feature type="transmembrane region" description="Helical" evidence="8">
    <location>
        <begin position="351"/>
        <end position="369"/>
    </location>
</feature>
<dbReference type="AlphaFoldDB" id="A0A1M4Z1H1"/>
<evidence type="ECO:0000256" key="2">
    <source>
        <dbReference type="ARBA" id="ARBA00005658"/>
    </source>
</evidence>
<name>A0A1M4Z1H1_9CLOT</name>
<feature type="transmembrane region" description="Helical" evidence="8">
    <location>
        <begin position="148"/>
        <end position="166"/>
    </location>
</feature>
<comment type="similarity">
    <text evidence="2">Belongs to the BCCT transporter (TC 2.A.15) family.</text>
</comment>
<reference evidence="9 10" key="1">
    <citation type="submission" date="2016-11" db="EMBL/GenBank/DDBJ databases">
        <authorList>
            <person name="Jaros S."/>
            <person name="Januszkiewicz K."/>
            <person name="Wedrychowicz H."/>
        </authorList>
    </citation>
    <scope>NUCLEOTIDE SEQUENCE [LARGE SCALE GENOMIC DNA]</scope>
    <source>
        <strain evidence="9 10">DSM 17459</strain>
    </source>
</reference>
<evidence type="ECO:0000256" key="5">
    <source>
        <dbReference type="ARBA" id="ARBA00022692"/>
    </source>
</evidence>
<dbReference type="RefSeq" id="WP_072852407.1">
    <property type="nucleotide sequence ID" value="NZ_FQVI01000013.1"/>
</dbReference>
<organism evidence="9 10">
    <name type="scientific">Lactonifactor longoviformis DSM 17459</name>
    <dbReference type="NCBI Taxonomy" id="1122155"/>
    <lineage>
        <taxon>Bacteria</taxon>
        <taxon>Bacillati</taxon>
        <taxon>Bacillota</taxon>
        <taxon>Clostridia</taxon>
        <taxon>Eubacteriales</taxon>
        <taxon>Clostridiaceae</taxon>
        <taxon>Lactonifactor</taxon>
    </lineage>
</organism>
<evidence type="ECO:0000256" key="3">
    <source>
        <dbReference type="ARBA" id="ARBA00022448"/>
    </source>
</evidence>